<sequence length="567" mass="62221">MRSHRALWKLLALLLSFTLIAAACGGDDDDDGGDAGGDTDTETTEAEGEDGEGGPTSGTEIVFAAEQEPTNLNWLTAADNAAWTQYIMSLVWPGAIYGGTDGELVQNEDLVTSIELTSEDPQVVTYEINPDANWSDGEPITADDFAFMWEAQRDAESAYAPAGTNGYELIESVEGSEDGKTVTVTFTEPYADWRALFDYVFPRHAFEAAGDGDPAVAWTESFKPENLDPAEVISGGPYLVESYDQGQSVVLVRNEDYFGEPAATERLVFPFITDAAQQPQALANGEINGGFPQAQLDLLQQVEGIDNAEFEIGFGTFWEHLDFNLENPILAELEVRQAIALGLDRAGIVERIPGQFSDEVEVLNNRVFFPGGANYVDNAGEFATQDQDAAREALESAGWTEGSDGVYEKDGQRLSLRITWRDPNPRREQTAQLIQDQLSAVGFEIELAPQPDFNFLDEGNFDIALFGWTGGLTLGSQRSLYTSGEGQNFAKYSNEEVDSLLAEADVTLDEDARVDLYNQVDTILWEDLPTLPLFQNPEIIMWTDDVSGVQYNGYQGPTWNAPTWTIQ</sequence>
<dbReference type="GO" id="GO:0043190">
    <property type="term" value="C:ATP-binding cassette (ABC) transporter complex"/>
    <property type="evidence" value="ECO:0007669"/>
    <property type="project" value="InterPro"/>
</dbReference>
<dbReference type="Gene3D" id="3.10.105.10">
    <property type="entry name" value="Dipeptide-binding Protein, Domain 3"/>
    <property type="match status" value="1"/>
</dbReference>
<name>A0A5Q2RKK7_9ACTN</name>
<dbReference type="PROSITE" id="PS51257">
    <property type="entry name" value="PROKAR_LIPOPROTEIN"/>
    <property type="match status" value="1"/>
</dbReference>
<keyword evidence="5" id="KW-1185">Reference proteome</keyword>
<evidence type="ECO:0000313" key="4">
    <source>
        <dbReference type="EMBL" id="QGG95452.1"/>
    </source>
</evidence>
<dbReference type="KEGG" id="atq:GH723_10280"/>
<dbReference type="PANTHER" id="PTHR30290:SF65">
    <property type="entry name" value="MONOACYL PHOSPHATIDYLINOSITOL TETRAMANNOSIDE-BINDING PROTEIN LPQW-RELATED"/>
    <property type="match status" value="1"/>
</dbReference>
<feature type="compositionally biased region" description="Acidic residues" evidence="1">
    <location>
        <begin position="28"/>
        <end position="52"/>
    </location>
</feature>
<protein>
    <recommendedName>
        <fullName evidence="3">Solute-binding protein family 5 domain-containing protein</fullName>
    </recommendedName>
</protein>
<feature type="signal peptide" evidence="2">
    <location>
        <begin position="1"/>
        <end position="21"/>
    </location>
</feature>
<evidence type="ECO:0000256" key="2">
    <source>
        <dbReference type="SAM" id="SignalP"/>
    </source>
</evidence>
<organism evidence="4 5">
    <name type="scientific">Actinomarinicola tropica</name>
    <dbReference type="NCBI Taxonomy" id="2789776"/>
    <lineage>
        <taxon>Bacteria</taxon>
        <taxon>Bacillati</taxon>
        <taxon>Actinomycetota</taxon>
        <taxon>Acidimicrobiia</taxon>
        <taxon>Acidimicrobiales</taxon>
        <taxon>Iamiaceae</taxon>
        <taxon>Actinomarinicola</taxon>
    </lineage>
</organism>
<dbReference type="AlphaFoldDB" id="A0A5Q2RKK7"/>
<proteinExistence type="predicted"/>
<dbReference type="EMBL" id="CP045851">
    <property type="protein sequence ID" value="QGG95452.1"/>
    <property type="molecule type" value="Genomic_DNA"/>
</dbReference>
<dbReference type="GO" id="GO:1904680">
    <property type="term" value="F:peptide transmembrane transporter activity"/>
    <property type="evidence" value="ECO:0007669"/>
    <property type="project" value="TreeGrafter"/>
</dbReference>
<evidence type="ECO:0000313" key="5">
    <source>
        <dbReference type="Proteomes" id="UP000334019"/>
    </source>
</evidence>
<dbReference type="RefSeq" id="WP_153759559.1">
    <property type="nucleotide sequence ID" value="NZ_CP045851.1"/>
</dbReference>
<dbReference type="Pfam" id="PF00496">
    <property type="entry name" value="SBP_bac_5"/>
    <property type="match status" value="1"/>
</dbReference>
<dbReference type="InterPro" id="IPR039424">
    <property type="entry name" value="SBP_5"/>
</dbReference>
<dbReference type="InterPro" id="IPR000914">
    <property type="entry name" value="SBP_5_dom"/>
</dbReference>
<dbReference type="CDD" id="cd08501">
    <property type="entry name" value="PBP2_Lpqw"/>
    <property type="match status" value="1"/>
</dbReference>
<gene>
    <name evidence="4" type="ORF">GH723_10280</name>
</gene>
<reference evidence="4 5" key="1">
    <citation type="submission" date="2019-11" db="EMBL/GenBank/DDBJ databases">
        <authorList>
            <person name="He Y."/>
        </authorList>
    </citation>
    <scope>NUCLEOTIDE SEQUENCE [LARGE SCALE GENOMIC DNA]</scope>
    <source>
        <strain evidence="4 5">SCSIO 58843</strain>
    </source>
</reference>
<dbReference type="Gene3D" id="3.40.190.10">
    <property type="entry name" value="Periplasmic binding protein-like II"/>
    <property type="match status" value="1"/>
</dbReference>
<accession>A0A5Q2RKK7</accession>
<dbReference type="PANTHER" id="PTHR30290">
    <property type="entry name" value="PERIPLASMIC BINDING COMPONENT OF ABC TRANSPORTER"/>
    <property type="match status" value="1"/>
</dbReference>
<keyword evidence="2" id="KW-0732">Signal</keyword>
<evidence type="ECO:0000259" key="3">
    <source>
        <dbReference type="Pfam" id="PF00496"/>
    </source>
</evidence>
<feature type="domain" description="Solute-binding protein family 5" evidence="3">
    <location>
        <begin position="109"/>
        <end position="484"/>
    </location>
</feature>
<dbReference type="SUPFAM" id="SSF53850">
    <property type="entry name" value="Periplasmic binding protein-like II"/>
    <property type="match status" value="1"/>
</dbReference>
<dbReference type="Gene3D" id="3.90.76.10">
    <property type="entry name" value="Dipeptide-binding Protein, Domain 1"/>
    <property type="match status" value="1"/>
</dbReference>
<feature type="chain" id="PRO_5039224387" description="Solute-binding protein family 5 domain-containing protein" evidence="2">
    <location>
        <begin position="22"/>
        <end position="567"/>
    </location>
</feature>
<dbReference type="InterPro" id="IPR030678">
    <property type="entry name" value="Peptide/Ni-bd"/>
</dbReference>
<dbReference type="PIRSF" id="PIRSF002741">
    <property type="entry name" value="MppA"/>
    <property type="match status" value="1"/>
</dbReference>
<dbReference type="GO" id="GO:0042597">
    <property type="term" value="C:periplasmic space"/>
    <property type="evidence" value="ECO:0007669"/>
    <property type="project" value="UniProtKB-ARBA"/>
</dbReference>
<feature type="region of interest" description="Disordered" evidence="1">
    <location>
        <begin position="28"/>
        <end position="58"/>
    </location>
</feature>
<dbReference type="Proteomes" id="UP000334019">
    <property type="component" value="Chromosome"/>
</dbReference>
<dbReference type="GO" id="GO:0015833">
    <property type="term" value="P:peptide transport"/>
    <property type="evidence" value="ECO:0007669"/>
    <property type="project" value="TreeGrafter"/>
</dbReference>
<evidence type="ECO:0000256" key="1">
    <source>
        <dbReference type="SAM" id="MobiDB-lite"/>
    </source>
</evidence>